<organism evidence="18 19">
    <name type="scientific">Batillaria attramentaria</name>
    <dbReference type="NCBI Taxonomy" id="370345"/>
    <lineage>
        <taxon>Eukaryota</taxon>
        <taxon>Metazoa</taxon>
        <taxon>Spiralia</taxon>
        <taxon>Lophotrochozoa</taxon>
        <taxon>Mollusca</taxon>
        <taxon>Gastropoda</taxon>
        <taxon>Caenogastropoda</taxon>
        <taxon>Sorbeoconcha</taxon>
        <taxon>Cerithioidea</taxon>
        <taxon>Batillariidae</taxon>
        <taxon>Batillaria</taxon>
    </lineage>
</organism>
<dbReference type="InterPro" id="IPR003342">
    <property type="entry name" value="ArnT-like_N"/>
</dbReference>
<evidence type="ECO:0000256" key="6">
    <source>
        <dbReference type="ARBA" id="ARBA00022679"/>
    </source>
</evidence>
<dbReference type="EMBL" id="JACVVK020000104">
    <property type="protein sequence ID" value="KAK7492364.1"/>
    <property type="molecule type" value="Genomic_DNA"/>
</dbReference>
<keyword evidence="7 16" id="KW-0812">Transmembrane</keyword>
<comment type="subcellular location">
    <subcellularLocation>
        <location evidence="1">Endoplasmic reticulum membrane</location>
        <topology evidence="1">Multi-pass membrane protein</topology>
    </subcellularLocation>
</comment>
<reference evidence="18 19" key="1">
    <citation type="journal article" date="2023" name="Sci. Data">
        <title>Genome assembly of the Korean intertidal mud-creeper Batillaria attramentaria.</title>
        <authorList>
            <person name="Patra A.K."/>
            <person name="Ho P.T."/>
            <person name="Jun S."/>
            <person name="Lee S.J."/>
            <person name="Kim Y."/>
            <person name="Won Y.J."/>
        </authorList>
    </citation>
    <scope>NUCLEOTIDE SEQUENCE [LARGE SCALE GENOMIC DNA]</scope>
    <source>
        <strain evidence="18">Wonlab-2016</strain>
    </source>
</reference>
<feature type="compositionally biased region" description="Basic and acidic residues" evidence="15">
    <location>
        <begin position="104"/>
        <end position="123"/>
    </location>
</feature>
<accession>A0ABD0KYU3</accession>
<evidence type="ECO:0000256" key="5">
    <source>
        <dbReference type="ARBA" id="ARBA00022676"/>
    </source>
</evidence>
<dbReference type="Pfam" id="PF16192">
    <property type="entry name" value="PMT_4TMC"/>
    <property type="match status" value="1"/>
</dbReference>
<evidence type="ECO:0000259" key="17">
    <source>
        <dbReference type="PROSITE" id="PS50919"/>
    </source>
</evidence>
<comment type="similarity">
    <text evidence="3">Belongs to the glycosyltransferase 39 family.</text>
</comment>
<dbReference type="CDD" id="cd23282">
    <property type="entry name" value="beta-trefoil_MIR_POMT2"/>
    <property type="match status" value="1"/>
</dbReference>
<keyword evidence="6" id="KW-0808">Transferase</keyword>
<feature type="transmembrane region" description="Helical" evidence="16">
    <location>
        <begin position="734"/>
        <end position="753"/>
    </location>
</feature>
<proteinExistence type="inferred from homology"/>
<evidence type="ECO:0000256" key="7">
    <source>
        <dbReference type="ARBA" id="ARBA00022692"/>
    </source>
</evidence>
<feature type="transmembrane region" description="Helical" evidence="16">
    <location>
        <begin position="664"/>
        <end position="685"/>
    </location>
</feature>
<evidence type="ECO:0000256" key="9">
    <source>
        <dbReference type="ARBA" id="ARBA00022824"/>
    </source>
</evidence>
<evidence type="ECO:0000256" key="15">
    <source>
        <dbReference type="SAM" id="MobiDB-lite"/>
    </source>
</evidence>
<feature type="transmembrane region" description="Helical" evidence="16">
    <location>
        <begin position="354"/>
        <end position="375"/>
    </location>
</feature>
<evidence type="ECO:0000256" key="11">
    <source>
        <dbReference type="ARBA" id="ARBA00023136"/>
    </source>
</evidence>
<keyword evidence="10 16" id="KW-1133">Transmembrane helix</keyword>
<evidence type="ECO:0000256" key="3">
    <source>
        <dbReference type="ARBA" id="ARBA00007222"/>
    </source>
</evidence>
<feature type="transmembrane region" description="Helical" evidence="16">
    <location>
        <begin position="269"/>
        <end position="289"/>
    </location>
</feature>
<feature type="transmembrane region" description="Helical" evidence="16">
    <location>
        <begin position="176"/>
        <end position="195"/>
    </location>
</feature>
<dbReference type="PANTHER" id="PTHR10050">
    <property type="entry name" value="DOLICHYL-PHOSPHATE-MANNOSE--PROTEIN MANNOSYLTRANSFERASE"/>
    <property type="match status" value="1"/>
</dbReference>
<sequence>MFSGETVLRKRRQTKDGMSAGGQGTNSTKPVLRVAEGVDKSRSESGLTTPPASVKMKPALTDRGDGHIEVQSSKMRDKQQELSTEAAMPSSPSRRFLTEETADGCEKTEDAETNSESDKRCDTTQTEDGRSYYLCLCLFTLLSLYTRLYNIEVPAHICWDETHFGKMGSWYINRTFFFDVHPPLGKMLIGLAGYLTGYDGSFPFAKPGDEYGDTNYVGMRIFCAVLGAALVPMCFQIVWLLTQSLVAAIFAASFVLFDTGTNTLTRYILLDPILMFFIVASTLCNLKFLSMHDRAFTFRWWFWMTATGVSLAGALGVKFVGLFIILFVGLQTAWDLNRLLSNLTLPFGTVVRHLVARAICLIAVPAVCYLCFFYVHFKVLNHTGNGDGFFSSAFQSQLIGNKLYNVSMPQHVAFGSVITLKQRRTGGAYLHSHSHLYPEDHPPRQQQVTTYSHKDDNNLWKLKPADRDVDISDPVILVKNGDLVRLEHVMTRRNLHSHREPAPLSKRHYQVSGYGVNGTGDANDVWLVELVGAPQGSPVQTVRSRIRLVHYYVRCALFSHDKKLPKWGWEQLEATCTQNMRDSRAQWNVEEVRDHRLPNVSFEVYSPSFTEKFLESHAVMTQGNSGLKPKEGEITSRPWQWPINYRGQIFSGKDHRVYLLGNPVLFWAALGLKFIFLICYIVHTVKKKRKVPMIPVVLEYCEKTFTAGWWLLLAWALHYLPFWGMSRVLYFHHYFPAFLFSAMFCGVILDYLVTQLCVCVPEGLSLPAFYWSLSLVIGTILYSFYLFYPLTYGMQGALPSAEGGMMQGLRWLESWDF</sequence>
<keyword evidence="5" id="KW-0328">Glycosyltransferase</keyword>
<feature type="transmembrane region" description="Helical" evidence="16">
    <location>
        <begin position="768"/>
        <end position="788"/>
    </location>
</feature>
<feature type="transmembrane region" description="Helical" evidence="16">
    <location>
        <begin position="301"/>
        <end position="334"/>
    </location>
</feature>
<evidence type="ECO:0000256" key="13">
    <source>
        <dbReference type="ARBA" id="ARBA00045085"/>
    </source>
</evidence>
<dbReference type="Pfam" id="PF02815">
    <property type="entry name" value="MIR"/>
    <property type="match status" value="1"/>
</dbReference>
<gene>
    <name evidence="18" type="ORF">BaRGS_00016461</name>
</gene>
<evidence type="ECO:0000256" key="4">
    <source>
        <dbReference type="ARBA" id="ARBA00012839"/>
    </source>
</evidence>
<comment type="catalytic activity">
    <reaction evidence="13">
        <text>a di-trans,poly-cis-dolichyl beta-D-mannosyl phosphate + L-threonyl-[protein] = 3-O-(alpha-D-mannosyl)-L-threonyl-[protein] + a di-trans,poly-cis-dolichyl phosphate + H(+)</text>
        <dbReference type="Rhea" id="RHEA:53396"/>
        <dbReference type="Rhea" id="RHEA-COMP:11060"/>
        <dbReference type="Rhea" id="RHEA-COMP:13547"/>
        <dbReference type="Rhea" id="RHEA-COMP:19498"/>
        <dbReference type="Rhea" id="RHEA-COMP:19501"/>
        <dbReference type="ChEBI" id="CHEBI:15378"/>
        <dbReference type="ChEBI" id="CHEBI:30013"/>
        <dbReference type="ChEBI" id="CHEBI:57683"/>
        <dbReference type="ChEBI" id="CHEBI:58211"/>
        <dbReference type="ChEBI" id="CHEBI:137323"/>
        <dbReference type="EC" id="2.4.1.109"/>
    </reaction>
</comment>
<dbReference type="GO" id="GO:0004169">
    <property type="term" value="F:dolichyl-phosphate-mannose-protein mannosyltransferase activity"/>
    <property type="evidence" value="ECO:0007669"/>
    <property type="project" value="UniProtKB-EC"/>
</dbReference>
<evidence type="ECO:0000256" key="10">
    <source>
        <dbReference type="ARBA" id="ARBA00022989"/>
    </source>
</evidence>
<dbReference type="InterPro" id="IPR032421">
    <property type="entry name" value="PMT_4TMC"/>
</dbReference>
<feature type="domain" description="MIR" evidence="17">
    <location>
        <begin position="475"/>
        <end position="531"/>
    </location>
</feature>
<evidence type="ECO:0000256" key="16">
    <source>
        <dbReference type="SAM" id="Phobius"/>
    </source>
</evidence>
<evidence type="ECO:0000256" key="12">
    <source>
        <dbReference type="ARBA" id="ARBA00039583"/>
    </source>
</evidence>
<feature type="domain" description="MIR" evidence="17">
    <location>
        <begin position="409"/>
        <end position="465"/>
    </location>
</feature>
<evidence type="ECO:0000313" key="19">
    <source>
        <dbReference type="Proteomes" id="UP001519460"/>
    </source>
</evidence>
<feature type="transmembrane region" description="Helical" evidence="16">
    <location>
        <begin position="215"/>
        <end position="231"/>
    </location>
</feature>
<evidence type="ECO:0000256" key="14">
    <source>
        <dbReference type="ARBA" id="ARBA00045102"/>
    </source>
</evidence>
<evidence type="ECO:0000256" key="2">
    <source>
        <dbReference type="ARBA" id="ARBA00004922"/>
    </source>
</evidence>
<dbReference type="InterPro" id="IPR027005">
    <property type="entry name" value="PMT-like"/>
</dbReference>
<evidence type="ECO:0000313" key="18">
    <source>
        <dbReference type="EMBL" id="KAK7492364.1"/>
    </source>
</evidence>
<dbReference type="SMART" id="SM00472">
    <property type="entry name" value="MIR"/>
    <property type="match status" value="3"/>
</dbReference>
<dbReference type="Pfam" id="PF02366">
    <property type="entry name" value="PMT"/>
    <property type="match status" value="1"/>
</dbReference>
<feature type="transmembrane region" description="Helical" evidence="16">
    <location>
        <begin position="238"/>
        <end position="257"/>
    </location>
</feature>
<dbReference type="SUPFAM" id="SSF82109">
    <property type="entry name" value="MIR domain"/>
    <property type="match status" value="1"/>
</dbReference>
<dbReference type="AlphaFoldDB" id="A0ABD0KYU3"/>
<feature type="domain" description="MIR" evidence="17">
    <location>
        <begin position="536"/>
        <end position="592"/>
    </location>
</feature>
<dbReference type="Proteomes" id="UP001519460">
    <property type="component" value="Unassembled WGS sequence"/>
</dbReference>
<dbReference type="PANTHER" id="PTHR10050:SF46">
    <property type="entry name" value="PROTEIN O-MANNOSYL-TRANSFERASE 2"/>
    <property type="match status" value="1"/>
</dbReference>
<comment type="catalytic activity">
    <reaction evidence="14">
        <text>a di-trans,poly-cis-dolichyl beta-D-mannosyl phosphate + L-seryl-[protein] = 3-O-(alpha-D-mannosyl)-L-seryl-[protein] + a di-trans,poly-cis-dolichyl phosphate + H(+)</text>
        <dbReference type="Rhea" id="RHEA:17377"/>
        <dbReference type="Rhea" id="RHEA-COMP:9863"/>
        <dbReference type="Rhea" id="RHEA-COMP:13546"/>
        <dbReference type="Rhea" id="RHEA-COMP:19498"/>
        <dbReference type="Rhea" id="RHEA-COMP:19501"/>
        <dbReference type="ChEBI" id="CHEBI:15378"/>
        <dbReference type="ChEBI" id="CHEBI:29999"/>
        <dbReference type="ChEBI" id="CHEBI:57683"/>
        <dbReference type="ChEBI" id="CHEBI:58211"/>
        <dbReference type="ChEBI" id="CHEBI:137321"/>
        <dbReference type="EC" id="2.4.1.109"/>
    </reaction>
</comment>
<dbReference type="PROSITE" id="PS50919">
    <property type="entry name" value="MIR"/>
    <property type="match status" value="3"/>
</dbReference>
<feature type="transmembrane region" description="Helical" evidence="16">
    <location>
        <begin position="705"/>
        <end position="722"/>
    </location>
</feature>
<comment type="caution">
    <text evidence="18">The sequence shown here is derived from an EMBL/GenBank/DDBJ whole genome shotgun (WGS) entry which is preliminary data.</text>
</comment>
<dbReference type="EC" id="2.4.1.109" evidence="4"/>
<keyword evidence="19" id="KW-1185">Reference proteome</keyword>
<feature type="compositionally biased region" description="Basic and acidic residues" evidence="15">
    <location>
        <begin position="60"/>
        <end position="80"/>
    </location>
</feature>
<comment type="pathway">
    <text evidence="2">Protein modification; protein glycosylation.</text>
</comment>
<dbReference type="InterPro" id="IPR036300">
    <property type="entry name" value="MIR_dom_sf"/>
</dbReference>
<keyword evidence="9" id="KW-0256">Endoplasmic reticulum</keyword>
<name>A0ABD0KYU3_9CAEN</name>
<keyword evidence="8" id="KW-0677">Repeat</keyword>
<feature type="region of interest" description="Disordered" evidence="15">
    <location>
        <begin position="1"/>
        <end position="123"/>
    </location>
</feature>
<dbReference type="GO" id="GO:0005789">
    <property type="term" value="C:endoplasmic reticulum membrane"/>
    <property type="evidence" value="ECO:0007669"/>
    <property type="project" value="UniProtKB-SubCell"/>
</dbReference>
<dbReference type="Gene3D" id="2.80.10.50">
    <property type="match status" value="1"/>
</dbReference>
<dbReference type="InterPro" id="IPR016093">
    <property type="entry name" value="MIR_motif"/>
</dbReference>
<evidence type="ECO:0000256" key="1">
    <source>
        <dbReference type="ARBA" id="ARBA00004477"/>
    </source>
</evidence>
<keyword evidence="11 16" id="KW-0472">Membrane</keyword>
<protein>
    <recommendedName>
        <fullName evidence="12">Protein O-mannosyl-transferase 2</fullName>
        <ecNumber evidence="4">2.4.1.109</ecNumber>
    </recommendedName>
</protein>
<evidence type="ECO:0000256" key="8">
    <source>
        <dbReference type="ARBA" id="ARBA00022737"/>
    </source>
</evidence>